<dbReference type="EMBL" id="PDGH01000117">
    <property type="protein sequence ID" value="POB45213.1"/>
    <property type="molecule type" value="Genomic_DNA"/>
</dbReference>
<dbReference type="InterPro" id="IPR011042">
    <property type="entry name" value="6-blade_b-propeller_TolB-like"/>
</dbReference>
<dbReference type="PANTHER" id="PTHR36842:SF1">
    <property type="entry name" value="PROTEIN TOLB"/>
    <property type="match status" value="1"/>
</dbReference>
<reference evidence="2 3" key="1">
    <citation type="journal article" date="2018" name="Front. Microbiol.">
        <title>Phylogeny of Vibrio vulnificus from the Analysis of the Core-Genome: Implications for Intra-Species Taxonomy.</title>
        <authorList>
            <person name="Roig F.J."/>
            <person name="Gonzalez-Candelas F."/>
            <person name="Sanjuan E."/>
            <person name="Fouz B."/>
            <person name="Feil E.J."/>
            <person name="Llorens C."/>
            <person name="Baker-Austin C."/>
            <person name="Oliver J.D."/>
            <person name="Danin-Poleg Y."/>
            <person name="Gibas C.J."/>
            <person name="Kashi Y."/>
            <person name="Gulig P.A."/>
            <person name="Morrison S.S."/>
            <person name="Amaro C."/>
        </authorList>
    </citation>
    <scope>NUCLEOTIDE SEQUENCE [LARGE SCALE GENOMIC DNA]</scope>
    <source>
        <strain evidence="2 3">CECT4608</strain>
    </source>
</reference>
<feature type="chain" id="PRO_5015604311" description="WD40 repeat protein" evidence="1">
    <location>
        <begin position="46"/>
        <end position="963"/>
    </location>
</feature>
<accession>A0A2S3QZY8</accession>
<comment type="caution">
    <text evidence="2">The sequence shown here is derived from an EMBL/GenBank/DDBJ whole genome shotgun (WGS) entry which is preliminary data.</text>
</comment>
<name>A0A2S3QZY8_VIBVL</name>
<organism evidence="2 3">
    <name type="scientific">Vibrio vulnificus</name>
    <dbReference type="NCBI Taxonomy" id="672"/>
    <lineage>
        <taxon>Bacteria</taxon>
        <taxon>Pseudomonadati</taxon>
        <taxon>Pseudomonadota</taxon>
        <taxon>Gammaproteobacteria</taxon>
        <taxon>Vibrionales</taxon>
        <taxon>Vibrionaceae</taxon>
        <taxon>Vibrio</taxon>
    </lineage>
</organism>
<evidence type="ECO:0000313" key="3">
    <source>
        <dbReference type="Proteomes" id="UP000237466"/>
    </source>
</evidence>
<protein>
    <recommendedName>
        <fullName evidence="4">WD40 repeat protein</fullName>
    </recommendedName>
</protein>
<sequence>MYINLVLFILSMCTDGKLSMKYTPLALSLAALFALGAGTPSQAYAQSVAWDQANETWLTQSTDHFVIHFRNGHEKQAARALDLAEQSHKELVPYFGYEPKEKTELVLVDEVDYSNGWATVVPYPQIRLIMSPPDEANGLENNDEWMHLLIKHEYAHIMHMEMGGGAVNVFRKIFGRNPFLYPHLMTPSFMLEGLAVYLETNEQAGYGRLQGSGYDMEMRMEVASGNVKDLNQVAVAAREWPLGYNYLYGAYFVQYLADSYGDAKVQEFLQGYSRKLIPFFLLNSTARKTFGKDFEQLWSDFQAHIYEKYQGDLATMMEQAVIGEGKYTAPFMQVFTATDNGVLVNVDNGEDASELRLLDDGSDERAGASLTKTKNINSLDFHPQSGVLATRSIAYADGRVLSDVYLYQDDRWQALTEKQRFRSAKWLPDGQRYLATRKVNGLSELWLMDAQQPESGQQIWQGTIGDVLGGFAVSHDGRFIVASVKRSSEGWNLEKFDLAALQWTPLTQSRAVENSPAFTPDGEVLFSADYDGVFNIYSLDIVSGEIKQLTREVGGAFTPQTRRDSGFVYQSYDANGYTLKEKSDRVPVTTFTVADKDGQYHYVDPVEQVAEKSEISDYSPWSSLRPRTWLPIAAQDENQKLAGFIINGADALSRHQYQLGLSWDFENDLAQFNLGYLYDSRWLVQASRTHDFTTFKQGTAESYRIEQSDSALIQRNHIFTAFEDQLSVAAGVYWDKDSEAKAPSFGAITPYREQEESLVGLAVTFDNRESYLNVPGVGWGHYLDAVVETNDWLSSDYQGEKFQAQWQMTFDLPGRSTLSLRLAGGYADEKAKPFRLGGSDQSDEHALFGRESQSLRGYDENVQRGDRYFTQRLTATTWLARVERNWGLYPIGLGDISASVFADSGTAWSEKTTRNQLSGAGLSVTVETRLGYNLVLPITLGYAHGFDSELGKDQFFFSVAGQF</sequence>
<evidence type="ECO:0008006" key="4">
    <source>
        <dbReference type="Google" id="ProtNLM"/>
    </source>
</evidence>
<dbReference type="Gene3D" id="2.120.10.30">
    <property type="entry name" value="TolB, C-terminal domain"/>
    <property type="match status" value="1"/>
</dbReference>
<dbReference type="SUPFAM" id="SSF82171">
    <property type="entry name" value="DPP6 N-terminal domain-like"/>
    <property type="match status" value="1"/>
</dbReference>
<dbReference type="Gene3D" id="2.40.160.50">
    <property type="entry name" value="membrane protein fhac: a member of the omp85/tpsb transporter family"/>
    <property type="match status" value="1"/>
</dbReference>
<evidence type="ECO:0000313" key="2">
    <source>
        <dbReference type="EMBL" id="POB45213.1"/>
    </source>
</evidence>
<dbReference type="AlphaFoldDB" id="A0A2S3QZY8"/>
<dbReference type="PANTHER" id="PTHR36842">
    <property type="entry name" value="PROTEIN TOLB HOMOLOG"/>
    <property type="match status" value="1"/>
</dbReference>
<proteinExistence type="predicted"/>
<keyword evidence="1" id="KW-0732">Signal</keyword>
<dbReference type="Proteomes" id="UP000237466">
    <property type="component" value="Unassembled WGS sequence"/>
</dbReference>
<evidence type="ECO:0000256" key="1">
    <source>
        <dbReference type="SAM" id="SignalP"/>
    </source>
</evidence>
<feature type="signal peptide" evidence="1">
    <location>
        <begin position="1"/>
        <end position="45"/>
    </location>
</feature>
<gene>
    <name evidence="2" type="ORF">CRN52_16990</name>
</gene>